<sequence length="1026" mass="114152">MSDAAAQVAREAKGLQQGLKELLKTRDILDKDIDIQRKNLRRQYLRLLLVHPYAKESKDAETHLWMQTSYSLISIYKQRISALDRAIYGPPRQAPQSQQPQQRNVVEYRKLLQRFRQFLADEEKFWTQLIIRLRRNFAIDNAQPALAALGILTDQEPPPQPQPQDGTTPRRNQFQFPSESDEVIPELLPTSAAQRESRLAIFSKALVCLGDIARYKEQYNESGGRPRAGHEDGPPAVPPAGRGRGRRGGAPPTALPILSRLRNYDRAILCYDQARLLTPHDGNPSHQLAIIASYQKDIFTSLMHYYRALCVRQPYETASENMGSVLHRALDQWKVKQAKGVVEDLSPFETPNAPRVRVENIKERIIILHAQWRFGGNDEQVIRNFHSLLSDRILPVEIINKVIVLAEGALWKHRMIRPTSHNEKRNPRSPLTESRMATHLLGIHRVLLDVGYVQLMEAPPADAAENDLAQRITAVFRRTLPALRMSGKWIRANTRYLSQARDSQDPDAGVNNMHAPKSRRTRDGRGVNQKEKGNPVIIKALRQFWEDYTKFMNTLLSAFPADNLPVLRAPLEEDIEMSGFLPLRKYMLGETRQPTASQGDVKAVTNAPQPSVRGREEVHPNEEQLMRIADILIDAKAVAEDEVTPVTFDGHRFVLKPMELAKAVSADVDATDSTILQADGNEDSAAHLQAQEEARSDVDDDMMSRTETDIVGDAFRQVLDSDEDEEQILYPRPAPSPEPLAGVHSIGPTSPHSISPVSPLSPRSPPFTPQRVQPVSPPQQSLKSSAPSPPMPGAPTPSGTTAKDLLNDALRRGAAALTPSTHKRLPSNPMFFGTGPTIWSTTTESDSLKYTSAPSTTQIPSDSINHTSPFQHHESPPVPSQPSWSRLTSSQPAPSSFIGASSPWNQGLQSLPGLGPIGHQRAGSQSLYTSRPQPFTPQTQSQQYEPRSLPPPVGDPFSMPHSLHQDVNPPAYSDTIYSASPSSAFYRQENRDVFSSPYTSNGGGRTEQRAFPAPFLPTSSIWSNPG</sequence>
<dbReference type="InterPro" id="IPR018834">
    <property type="entry name" value="DNA/RNA-bd_Est1-type"/>
</dbReference>
<dbReference type="SUPFAM" id="SSF48452">
    <property type="entry name" value="TPR-like"/>
    <property type="match status" value="1"/>
</dbReference>
<keyword evidence="5" id="KW-1185">Reference proteome</keyword>
<dbReference type="InterPro" id="IPR011990">
    <property type="entry name" value="TPR-like_helical_dom_sf"/>
</dbReference>
<evidence type="ECO:0008006" key="6">
    <source>
        <dbReference type="Google" id="ProtNLM"/>
    </source>
</evidence>
<evidence type="ECO:0000313" key="5">
    <source>
        <dbReference type="Proteomes" id="UP001497453"/>
    </source>
</evidence>
<evidence type="ECO:0000256" key="1">
    <source>
        <dbReference type="SAM" id="MobiDB-lite"/>
    </source>
</evidence>
<protein>
    <recommendedName>
        <fullName evidence="6">Protein SMG7</fullName>
    </recommendedName>
</protein>
<feature type="region of interest" description="Disordered" evidence="1">
    <location>
        <begin position="152"/>
        <end position="185"/>
    </location>
</feature>
<feature type="compositionally biased region" description="Polar residues" evidence="1">
    <location>
        <begin position="1017"/>
        <end position="1026"/>
    </location>
</feature>
<feature type="compositionally biased region" description="Basic and acidic residues" evidence="1">
    <location>
        <begin position="521"/>
        <end position="531"/>
    </location>
</feature>
<dbReference type="EMBL" id="OZ037948">
    <property type="protein sequence ID" value="CAL1709546.1"/>
    <property type="molecule type" value="Genomic_DNA"/>
</dbReference>
<dbReference type="InterPro" id="IPR045153">
    <property type="entry name" value="Est1/Ebs1-like"/>
</dbReference>
<accession>A0ABP1DNY1</accession>
<feature type="region of interest" description="Disordered" evidence="1">
    <location>
        <begin position="500"/>
        <end position="531"/>
    </location>
</feature>
<organism evidence="4 5">
    <name type="scientific">Somion occarium</name>
    <dbReference type="NCBI Taxonomy" id="3059160"/>
    <lineage>
        <taxon>Eukaryota</taxon>
        <taxon>Fungi</taxon>
        <taxon>Dikarya</taxon>
        <taxon>Basidiomycota</taxon>
        <taxon>Agaricomycotina</taxon>
        <taxon>Agaricomycetes</taxon>
        <taxon>Polyporales</taxon>
        <taxon>Cerrenaceae</taxon>
        <taxon>Somion</taxon>
    </lineage>
</organism>
<feature type="compositionally biased region" description="Polar residues" evidence="1">
    <location>
        <begin position="881"/>
        <end position="909"/>
    </location>
</feature>
<feature type="domain" description="Telomerase activating protein Est1-like N-terminal" evidence="3">
    <location>
        <begin position="60"/>
        <end position="220"/>
    </location>
</feature>
<dbReference type="Proteomes" id="UP001497453">
    <property type="component" value="Chromosome 5"/>
</dbReference>
<evidence type="ECO:0000259" key="2">
    <source>
        <dbReference type="Pfam" id="PF10373"/>
    </source>
</evidence>
<evidence type="ECO:0000259" key="3">
    <source>
        <dbReference type="Pfam" id="PF10374"/>
    </source>
</evidence>
<dbReference type="PANTHER" id="PTHR15696">
    <property type="entry name" value="SMG-7 SUPPRESSOR WITH MORPHOLOGICAL EFFECT ON GENITALIA PROTEIN 7"/>
    <property type="match status" value="1"/>
</dbReference>
<dbReference type="Pfam" id="PF10374">
    <property type="entry name" value="EST1"/>
    <property type="match status" value="1"/>
</dbReference>
<feature type="region of interest" description="Disordered" evidence="1">
    <location>
        <begin position="729"/>
        <end position="803"/>
    </location>
</feature>
<feature type="compositionally biased region" description="Low complexity" evidence="1">
    <location>
        <begin position="769"/>
        <end position="786"/>
    </location>
</feature>
<feature type="region of interest" description="Disordered" evidence="1">
    <location>
        <begin position="593"/>
        <end position="619"/>
    </location>
</feature>
<dbReference type="PANTHER" id="PTHR15696:SF36">
    <property type="entry name" value="NONSENSE-MEDIATED MRNA DECAY FACTOR"/>
    <property type="match status" value="1"/>
</dbReference>
<reference evidence="5" key="1">
    <citation type="submission" date="2024-04" db="EMBL/GenBank/DDBJ databases">
        <authorList>
            <person name="Shaw F."/>
            <person name="Minotto A."/>
        </authorList>
    </citation>
    <scope>NUCLEOTIDE SEQUENCE [LARGE SCALE GENOMIC DNA]</scope>
</reference>
<feature type="compositionally biased region" description="Polar residues" evidence="1">
    <location>
        <begin position="165"/>
        <end position="178"/>
    </location>
</feature>
<proteinExistence type="predicted"/>
<feature type="compositionally biased region" description="Low complexity" evidence="1">
    <location>
        <begin position="929"/>
        <end position="943"/>
    </location>
</feature>
<evidence type="ECO:0000313" key="4">
    <source>
        <dbReference type="EMBL" id="CAL1709546.1"/>
    </source>
</evidence>
<feature type="compositionally biased region" description="Polar residues" evidence="1">
    <location>
        <begin position="848"/>
        <end position="870"/>
    </location>
</feature>
<feature type="region of interest" description="Disordered" evidence="1">
    <location>
        <begin position="848"/>
        <end position="974"/>
    </location>
</feature>
<feature type="region of interest" description="Disordered" evidence="1">
    <location>
        <begin position="220"/>
        <end position="254"/>
    </location>
</feature>
<dbReference type="InterPro" id="IPR019458">
    <property type="entry name" value="Est1-like_N"/>
</dbReference>
<dbReference type="Pfam" id="PF10373">
    <property type="entry name" value="EST1_DNA_bind"/>
    <property type="match status" value="1"/>
</dbReference>
<name>A0ABP1DNY1_9APHY</name>
<dbReference type="Gene3D" id="1.25.40.10">
    <property type="entry name" value="Tetratricopeptide repeat domain"/>
    <property type="match status" value="1"/>
</dbReference>
<gene>
    <name evidence="4" type="ORF">GFSPODELE1_LOCUS7398</name>
</gene>
<feature type="region of interest" description="Disordered" evidence="1">
    <location>
        <begin position="988"/>
        <end position="1026"/>
    </location>
</feature>
<feature type="domain" description="DNA/RNA-binding" evidence="2">
    <location>
        <begin position="267"/>
        <end position="585"/>
    </location>
</feature>